<comment type="caution">
    <text evidence="1">The sequence shown here is derived from an EMBL/GenBank/DDBJ whole genome shotgun (WGS) entry which is preliminary data.</text>
</comment>
<dbReference type="EMBL" id="PNGG01000001">
    <property type="protein sequence ID" value="PMC20637.1"/>
    <property type="molecule type" value="Genomic_DNA"/>
</dbReference>
<evidence type="ECO:0000313" key="1">
    <source>
        <dbReference type="EMBL" id="PMC20637.1"/>
    </source>
</evidence>
<sequence>MYGLASKTRLPRGRPQLIFAFVASENGFSVSSWIPQASRLRLDAIGIVPGAILCLNVVIAKNLSS</sequence>
<proteinExistence type="predicted"/>
<evidence type="ECO:0000313" key="2">
    <source>
        <dbReference type="Proteomes" id="UP000235748"/>
    </source>
</evidence>
<name>A0A2N6QLS3_9STAP</name>
<accession>A0A2N6QLS3</accession>
<organism evidence="1 2">
    <name type="scientific">Staphylococcus pettenkoferi</name>
    <dbReference type="NCBI Taxonomy" id="170573"/>
    <lineage>
        <taxon>Bacteria</taxon>
        <taxon>Bacillati</taxon>
        <taxon>Bacillota</taxon>
        <taxon>Bacilli</taxon>
        <taxon>Bacillales</taxon>
        <taxon>Staphylococcaceae</taxon>
        <taxon>Staphylococcus</taxon>
    </lineage>
</organism>
<reference evidence="1 2" key="1">
    <citation type="submission" date="2017-09" db="EMBL/GenBank/DDBJ databases">
        <title>Bacterial strain isolated from the female urinary microbiota.</title>
        <authorList>
            <person name="Thomas-White K."/>
            <person name="Kumar N."/>
            <person name="Forster S."/>
            <person name="Putonti C."/>
            <person name="Lawley T."/>
            <person name="Wolfe A.J."/>
        </authorList>
    </citation>
    <scope>NUCLEOTIDE SEQUENCE [LARGE SCALE GENOMIC DNA]</scope>
    <source>
        <strain evidence="1 2">UMB0834</strain>
    </source>
</reference>
<dbReference type="AlphaFoldDB" id="A0A2N6QLS3"/>
<protein>
    <submittedName>
        <fullName evidence="1">Uncharacterized protein</fullName>
    </submittedName>
</protein>
<dbReference type="Proteomes" id="UP000235748">
    <property type="component" value="Unassembled WGS sequence"/>
</dbReference>
<gene>
    <name evidence="1" type="ORF">CJ235_02880</name>
</gene>